<dbReference type="AlphaFoldDB" id="A0A5B7E562"/>
<evidence type="ECO:0000313" key="9">
    <source>
        <dbReference type="Proteomes" id="UP000324222"/>
    </source>
</evidence>
<keyword evidence="5" id="KW-0378">Hydrolase</keyword>
<dbReference type="InterPro" id="IPR050951">
    <property type="entry name" value="Retrovirus_Pol_polyprotein"/>
</dbReference>
<proteinExistence type="predicted"/>
<evidence type="ECO:0000313" key="8">
    <source>
        <dbReference type="EMBL" id="MPC28413.1"/>
    </source>
</evidence>
<evidence type="ECO:0000256" key="3">
    <source>
        <dbReference type="ARBA" id="ARBA00022722"/>
    </source>
</evidence>
<dbReference type="InterPro" id="IPR043502">
    <property type="entry name" value="DNA/RNA_pol_sf"/>
</dbReference>
<keyword evidence="6" id="KW-0695">RNA-directed DNA polymerase</keyword>
<keyword evidence="1" id="KW-0808">Transferase</keyword>
<dbReference type="GO" id="GO:0016787">
    <property type="term" value="F:hydrolase activity"/>
    <property type="evidence" value="ECO:0007669"/>
    <property type="project" value="UniProtKB-KW"/>
</dbReference>
<evidence type="ECO:0000256" key="6">
    <source>
        <dbReference type="ARBA" id="ARBA00022918"/>
    </source>
</evidence>
<dbReference type="PANTHER" id="PTHR37984:SF5">
    <property type="entry name" value="PROTEIN NYNRIN-LIKE"/>
    <property type="match status" value="1"/>
</dbReference>
<keyword evidence="4" id="KW-0255">Endonuclease</keyword>
<organism evidence="8 9">
    <name type="scientific">Portunus trituberculatus</name>
    <name type="common">Swimming crab</name>
    <name type="synonym">Neptunus trituberculatus</name>
    <dbReference type="NCBI Taxonomy" id="210409"/>
    <lineage>
        <taxon>Eukaryota</taxon>
        <taxon>Metazoa</taxon>
        <taxon>Ecdysozoa</taxon>
        <taxon>Arthropoda</taxon>
        <taxon>Crustacea</taxon>
        <taxon>Multicrustacea</taxon>
        <taxon>Malacostraca</taxon>
        <taxon>Eumalacostraca</taxon>
        <taxon>Eucarida</taxon>
        <taxon>Decapoda</taxon>
        <taxon>Pleocyemata</taxon>
        <taxon>Brachyura</taxon>
        <taxon>Eubrachyura</taxon>
        <taxon>Portunoidea</taxon>
        <taxon>Portunidae</taxon>
        <taxon>Portuninae</taxon>
        <taxon>Portunus</taxon>
    </lineage>
</organism>
<evidence type="ECO:0000256" key="2">
    <source>
        <dbReference type="ARBA" id="ARBA00022695"/>
    </source>
</evidence>
<evidence type="ECO:0000259" key="7">
    <source>
        <dbReference type="Pfam" id="PF17917"/>
    </source>
</evidence>
<dbReference type="GO" id="GO:0003964">
    <property type="term" value="F:RNA-directed DNA polymerase activity"/>
    <property type="evidence" value="ECO:0007669"/>
    <property type="project" value="UniProtKB-KW"/>
</dbReference>
<feature type="domain" description="Reverse transcriptase RNase H-like" evidence="7">
    <location>
        <begin position="31"/>
        <end position="67"/>
    </location>
</feature>
<comment type="caution">
    <text evidence="8">The sequence shown here is derived from an EMBL/GenBank/DDBJ whole genome shotgun (WGS) entry which is preliminary data.</text>
</comment>
<evidence type="ECO:0000256" key="1">
    <source>
        <dbReference type="ARBA" id="ARBA00022679"/>
    </source>
</evidence>
<evidence type="ECO:0000256" key="5">
    <source>
        <dbReference type="ARBA" id="ARBA00022801"/>
    </source>
</evidence>
<dbReference type="GO" id="GO:0004519">
    <property type="term" value="F:endonuclease activity"/>
    <property type="evidence" value="ECO:0007669"/>
    <property type="project" value="UniProtKB-KW"/>
</dbReference>
<dbReference type="InterPro" id="IPR041373">
    <property type="entry name" value="RT_RNaseH"/>
</dbReference>
<dbReference type="Proteomes" id="UP000324222">
    <property type="component" value="Unassembled WGS sequence"/>
</dbReference>
<sequence length="142" mass="15564">MVLSTDASAEAVQVVLQQEVTRELRSFAFFTELLVVYEAVRHFHHFLEGREFQVLTDHKPLAHPMAQTGDNFTPPIHHGPQAHSEENTAVDALSHGNAPTLTVTALSSTPPLDNILVVAAQENDPELQALLEGPTSLQLVQQ</sequence>
<dbReference type="PANTHER" id="PTHR37984">
    <property type="entry name" value="PROTEIN CBG26694"/>
    <property type="match status" value="1"/>
</dbReference>
<protein>
    <recommendedName>
        <fullName evidence="7">Reverse transcriptase RNase H-like domain-containing protein</fullName>
    </recommendedName>
</protein>
<keyword evidence="3" id="KW-0540">Nuclease</keyword>
<keyword evidence="2" id="KW-0548">Nucleotidyltransferase</keyword>
<dbReference type="Pfam" id="PF17917">
    <property type="entry name" value="RT_RNaseH"/>
    <property type="match status" value="1"/>
</dbReference>
<evidence type="ECO:0000256" key="4">
    <source>
        <dbReference type="ARBA" id="ARBA00022759"/>
    </source>
</evidence>
<gene>
    <name evidence="8" type="ORF">E2C01_021617</name>
</gene>
<reference evidence="8 9" key="1">
    <citation type="submission" date="2019-05" db="EMBL/GenBank/DDBJ databases">
        <title>Another draft genome of Portunus trituberculatus and its Hox gene families provides insights of decapod evolution.</title>
        <authorList>
            <person name="Jeong J.-H."/>
            <person name="Song I."/>
            <person name="Kim S."/>
            <person name="Choi T."/>
            <person name="Kim D."/>
            <person name="Ryu S."/>
            <person name="Kim W."/>
        </authorList>
    </citation>
    <scope>NUCLEOTIDE SEQUENCE [LARGE SCALE GENOMIC DNA]</scope>
    <source>
        <tissue evidence="8">Muscle</tissue>
    </source>
</reference>
<accession>A0A5B7E562</accession>
<dbReference type="SUPFAM" id="SSF56672">
    <property type="entry name" value="DNA/RNA polymerases"/>
    <property type="match status" value="1"/>
</dbReference>
<dbReference type="EMBL" id="VSRR010001909">
    <property type="protein sequence ID" value="MPC28413.1"/>
    <property type="molecule type" value="Genomic_DNA"/>
</dbReference>
<keyword evidence="9" id="KW-1185">Reference proteome</keyword>
<name>A0A5B7E562_PORTR</name>